<evidence type="ECO:0000313" key="3">
    <source>
        <dbReference type="EMBL" id="MFC6314688.1"/>
    </source>
</evidence>
<organism evidence="3 4">
    <name type="scientific">Lapidilactobacillus achengensis</name>
    <dbReference type="NCBI Taxonomy" id="2486000"/>
    <lineage>
        <taxon>Bacteria</taxon>
        <taxon>Bacillati</taxon>
        <taxon>Bacillota</taxon>
        <taxon>Bacilli</taxon>
        <taxon>Lactobacillales</taxon>
        <taxon>Lactobacillaceae</taxon>
        <taxon>Lapidilactobacillus</taxon>
    </lineage>
</organism>
<dbReference type="InterPro" id="IPR029058">
    <property type="entry name" value="AB_hydrolase_fold"/>
</dbReference>
<name>A0ABW1UM03_9LACO</name>
<evidence type="ECO:0000313" key="4">
    <source>
        <dbReference type="Proteomes" id="UP001596310"/>
    </source>
</evidence>
<dbReference type="GO" id="GO:0016787">
    <property type="term" value="F:hydrolase activity"/>
    <property type="evidence" value="ECO:0007669"/>
    <property type="project" value="UniProtKB-KW"/>
</dbReference>
<dbReference type="RefSeq" id="WP_125599337.1">
    <property type="nucleotide sequence ID" value="NZ_JBHSSM010000014.1"/>
</dbReference>
<dbReference type="InterPro" id="IPR050300">
    <property type="entry name" value="GDXG_lipolytic_enzyme"/>
</dbReference>
<dbReference type="PANTHER" id="PTHR48081">
    <property type="entry name" value="AB HYDROLASE SUPERFAMILY PROTEIN C4A8.06C"/>
    <property type="match status" value="1"/>
</dbReference>
<proteinExistence type="predicted"/>
<dbReference type="InterPro" id="IPR049492">
    <property type="entry name" value="BD-FAE-like_dom"/>
</dbReference>
<evidence type="ECO:0000259" key="2">
    <source>
        <dbReference type="Pfam" id="PF20434"/>
    </source>
</evidence>
<keyword evidence="4" id="KW-1185">Reference proteome</keyword>
<evidence type="ECO:0000256" key="1">
    <source>
        <dbReference type="ARBA" id="ARBA00022801"/>
    </source>
</evidence>
<dbReference type="Gene3D" id="3.40.50.1820">
    <property type="entry name" value="alpha/beta hydrolase"/>
    <property type="match status" value="1"/>
</dbReference>
<dbReference type="SUPFAM" id="SSF53474">
    <property type="entry name" value="alpha/beta-Hydrolases"/>
    <property type="match status" value="1"/>
</dbReference>
<dbReference type="EMBL" id="JBHSSM010000014">
    <property type="protein sequence ID" value="MFC6314688.1"/>
    <property type="molecule type" value="Genomic_DNA"/>
</dbReference>
<dbReference type="Pfam" id="PF20434">
    <property type="entry name" value="BD-FAE"/>
    <property type="match status" value="1"/>
</dbReference>
<reference evidence="4" key="1">
    <citation type="journal article" date="2019" name="Int. J. Syst. Evol. Microbiol.">
        <title>The Global Catalogue of Microorganisms (GCM) 10K type strain sequencing project: providing services to taxonomists for standard genome sequencing and annotation.</title>
        <authorList>
            <consortium name="The Broad Institute Genomics Platform"/>
            <consortium name="The Broad Institute Genome Sequencing Center for Infectious Disease"/>
            <person name="Wu L."/>
            <person name="Ma J."/>
        </authorList>
    </citation>
    <scope>NUCLEOTIDE SEQUENCE [LARGE SCALE GENOMIC DNA]</scope>
    <source>
        <strain evidence="4">CCM 8897</strain>
    </source>
</reference>
<comment type="caution">
    <text evidence="3">The sequence shown here is derived from an EMBL/GenBank/DDBJ whole genome shotgun (WGS) entry which is preliminary data.</text>
</comment>
<sequence length="287" mass="31010">MELIQQTLTTPLSDTATLTGYVLDNSPEIDPQRQRPAVIICPGGGYEFLSDREAEPVAIHFAAAGVQAFILRYSVAPARFPVALLEMAQALATVRANAAAWHVDPQRIIAAGFSAGAHVAASLGVYWDQKLLADFGFTAAQIQPNGLLLSYPVITAGKYCHEGSIAALLGERKHETEARAEVSLEHHVSAATPKTFLWSTFTDDVVPMENALLFAKSLRANQVPFELHIFPEGHHGLSLATAETASSHRDTSVQPEVTVWPDLFMTWLHHQLPAGTTSAAKAPTDQN</sequence>
<feature type="domain" description="BD-FAE-like" evidence="2">
    <location>
        <begin position="32"/>
        <end position="218"/>
    </location>
</feature>
<gene>
    <name evidence="3" type="ORF">ACFQHW_03795</name>
</gene>
<protein>
    <submittedName>
        <fullName evidence="3">Alpha/beta hydrolase</fullName>
    </submittedName>
</protein>
<dbReference type="Proteomes" id="UP001596310">
    <property type="component" value="Unassembled WGS sequence"/>
</dbReference>
<keyword evidence="1 3" id="KW-0378">Hydrolase</keyword>
<accession>A0ABW1UM03</accession>
<dbReference type="PANTHER" id="PTHR48081:SF6">
    <property type="entry name" value="PEPTIDASE S9 PROLYL OLIGOPEPTIDASE CATALYTIC DOMAIN-CONTAINING PROTEIN"/>
    <property type="match status" value="1"/>
</dbReference>